<evidence type="ECO:0000256" key="2">
    <source>
        <dbReference type="ARBA" id="ARBA00005731"/>
    </source>
</evidence>
<feature type="region of interest" description="Disordered" evidence="6">
    <location>
        <begin position="147"/>
        <end position="170"/>
    </location>
</feature>
<dbReference type="PANTHER" id="PTHR16119">
    <property type="entry name" value="TRANSMEMBRANE PROTEIN 144"/>
    <property type="match status" value="1"/>
</dbReference>
<dbReference type="InterPro" id="IPR010651">
    <property type="entry name" value="Sugar_transport"/>
</dbReference>
<evidence type="ECO:0008006" key="10">
    <source>
        <dbReference type="Google" id="ProtNLM"/>
    </source>
</evidence>
<evidence type="ECO:0000313" key="8">
    <source>
        <dbReference type="EMBL" id="CAJ1395788.1"/>
    </source>
</evidence>
<dbReference type="PANTHER" id="PTHR16119:SF17">
    <property type="entry name" value="TRANSMEMBRANE PROTEIN 144"/>
    <property type="match status" value="1"/>
</dbReference>
<dbReference type="GO" id="GO:0015144">
    <property type="term" value="F:carbohydrate transmembrane transporter activity"/>
    <property type="evidence" value="ECO:0007669"/>
    <property type="project" value="InterPro"/>
</dbReference>
<protein>
    <recommendedName>
        <fullName evidence="10">Transmembrane protein 144</fullName>
    </recommendedName>
</protein>
<comment type="similarity">
    <text evidence="2">Belongs to the TMEM144 family.</text>
</comment>
<evidence type="ECO:0000256" key="6">
    <source>
        <dbReference type="SAM" id="MobiDB-lite"/>
    </source>
</evidence>
<evidence type="ECO:0000256" key="3">
    <source>
        <dbReference type="ARBA" id="ARBA00022692"/>
    </source>
</evidence>
<feature type="transmembrane region" description="Helical" evidence="7">
    <location>
        <begin position="93"/>
        <end position="112"/>
    </location>
</feature>
<comment type="subcellular location">
    <subcellularLocation>
        <location evidence="1">Membrane</location>
        <topology evidence="1">Multi-pass membrane protein</topology>
    </subcellularLocation>
</comment>
<comment type="caution">
    <text evidence="8">The sequence shown here is derived from an EMBL/GenBank/DDBJ whole genome shotgun (WGS) entry which is preliminary data.</text>
</comment>
<name>A0AA36IZL8_9DINO</name>
<dbReference type="AlphaFoldDB" id="A0AA36IZL8"/>
<gene>
    <name evidence="8" type="ORF">EVOR1521_LOCUS20143</name>
</gene>
<accession>A0AA36IZL8</accession>
<reference evidence="8" key="1">
    <citation type="submission" date="2023-08" db="EMBL/GenBank/DDBJ databases">
        <authorList>
            <person name="Chen Y."/>
            <person name="Shah S."/>
            <person name="Dougan E. K."/>
            <person name="Thang M."/>
            <person name="Chan C."/>
        </authorList>
    </citation>
    <scope>NUCLEOTIDE SEQUENCE</scope>
</reference>
<dbReference type="InterPro" id="IPR012435">
    <property type="entry name" value="TMEM144"/>
</dbReference>
<keyword evidence="4 7" id="KW-1133">Transmembrane helix</keyword>
<dbReference type="Pfam" id="PF07857">
    <property type="entry name" value="TMEM144"/>
    <property type="match status" value="1"/>
</dbReference>
<evidence type="ECO:0000313" key="9">
    <source>
        <dbReference type="Proteomes" id="UP001178507"/>
    </source>
</evidence>
<evidence type="ECO:0000256" key="4">
    <source>
        <dbReference type="ARBA" id="ARBA00022989"/>
    </source>
</evidence>
<feature type="compositionally biased region" description="Basic and acidic residues" evidence="6">
    <location>
        <begin position="147"/>
        <end position="160"/>
    </location>
</feature>
<evidence type="ECO:0000256" key="7">
    <source>
        <dbReference type="SAM" id="Phobius"/>
    </source>
</evidence>
<proteinExistence type="inferred from homology"/>
<sequence>MVAFAGFISAAFAVLFFGSNYTVVAKYDAGDGMLFQLVLCLGIWVTGLVVLVMRGSPAFYPVAMCGGVLWGTGNCMSAYIIRRTGLGLGLVTWGSTALIIGWLTGFFGLFGLPSEQRCLDQPWLNVVGGPAGKPRFGCDSCKRWMREEDPSSEAPRREGGAQRTRGQLLGENQGDSGKLVCRNLLWLQFLAIDLDPTPRDRFLQGGLGLRSVALHLPPLCRIRLLSRVSNHVNRPWRHWIYVVCIRVQGLPNHVLLALYFKLAIASCICIVVSRKASGTCD</sequence>
<feature type="transmembrane region" description="Helical" evidence="7">
    <location>
        <begin position="59"/>
        <end position="81"/>
    </location>
</feature>
<feature type="transmembrane region" description="Helical" evidence="7">
    <location>
        <begin position="35"/>
        <end position="52"/>
    </location>
</feature>
<keyword evidence="5 7" id="KW-0472">Membrane</keyword>
<dbReference type="Proteomes" id="UP001178507">
    <property type="component" value="Unassembled WGS sequence"/>
</dbReference>
<dbReference type="GO" id="GO:0016020">
    <property type="term" value="C:membrane"/>
    <property type="evidence" value="ECO:0007669"/>
    <property type="project" value="UniProtKB-SubCell"/>
</dbReference>
<evidence type="ECO:0000256" key="1">
    <source>
        <dbReference type="ARBA" id="ARBA00004141"/>
    </source>
</evidence>
<organism evidence="8 9">
    <name type="scientific">Effrenium voratum</name>
    <dbReference type="NCBI Taxonomy" id="2562239"/>
    <lineage>
        <taxon>Eukaryota</taxon>
        <taxon>Sar</taxon>
        <taxon>Alveolata</taxon>
        <taxon>Dinophyceae</taxon>
        <taxon>Suessiales</taxon>
        <taxon>Symbiodiniaceae</taxon>
        <taxon>Effrenium</taxon>
    </lineage>
</organism>
<keyword evidence="3 7" id="KW-0812">Transmembrane</keyword>
<keyword evidence="9" id="KW-1185">Reference proteome</keyword>
<dbReference type="EMBL" id="CAUJNA010003209">
    <property type="protein sequence ID" value="CAJ1395788.1"/>
    <property type="molecule type" value="Genomic_DNA"/>
</dbReference>
<evidence type="ECO:0000256" key="5">
    <source>
        <dbReference type="ARBA" id="ARBA00023136"/>
    </source>
</evidence>